<evidence type="ECO:0000256" key="3">
    <source>
        <dbReference type="PIRSR" id="PIRSR006614-1"/>
    </source>
</evidence>
<dbReference type="CDD" id="cd01422">
    <property type="entry name" value="MGS"/>
    <property type="match status" value="1"/>
</dbReference>
<keyword evidence="6" id="KW-1185">Reference proteome</keyword>
<dbReference type="Proteomes" id="UP000233293">
    <property type="component" value="Unassembled WGS sequence"/>
</dbReference>
<feature type="binding site" evidence="2">
    <location>
        <position position="92"/>
    </location>
    <ligand>
        <name>substrate</name>
    </ligand>
</feature>
<dbReference type="EMBL" id="PIUM01000005">
    <property type="protein sequence ID" value="PKU25320.1"/>
    <property type="molecule type" value="Genomic_DNA"/>
</dbReference>
<feature type="domain" description="MGS-like" evidence="4">
    <location>
        <begin position="1"/>
        <end position="152"/>
    </location>
</feature>
<accession>A0A2N3PY19</accession>
<dbReference type="InterPro" id="IPR036914">
    <property type="entry name" value="MGS-like_dom_sf"/>
</dbReference>
<dbReference type="RefSeq" id="WP_101249844.1">
    <property type="nucleotide sequence ID" value="NZ_PIUM01000005.1"/>
</dbReference>
<feature type="binding site" evidence="2">
    <location>
        <position position="16"/>
    </location>
    <ligand>
        <name>substrate</name>
    </ligand>
</feature>
<dbReference type="HAMAP" id="MF_00549">
    <property type="entry name" value="Methylglyoxal_synth"/>
    <property type="match status" value="1"/>
</dbReference>
<dbReference type="Pfam" id="PF02142">
    <property type="entry name" value="MGS"/>
    <property type="match status" value="1"/>
</dbReference>
<dbReference type="PROSITE" id="PS01335">
    <property type="entry name" value="METHYLGLYOXAL_SYNTH"/>
    <property type="match status" value="1"/>
</dbReference>
<dbReference type="Gene3D" id="3.40.50.1380">
    <property type="entry name" value="Methylglyoxal synthase-like domain"/>
    <property type="match status" value="1"/>
</dbReference>
<evidence type="ECO:0000259" key="4">
    <source>
        <dbReference type="PROSITE" id="PS51855"/>
    </source>
</evidence>
<proteinExistence type="inferred from homology"/>
<keyword evidence="2" id="KW-0456">Lyase</keyword>
<dbReference type="PROSITE" id="PS51855">
    <property type="entry name" value="MGS"/>
    <property type="match status" value="1"/>
</dbReference>
<dbReference type="AlphaFoldDB" id="A0A2N3PY19"/>
<dbReference type="InterPro" id="IPR004363">
    <property type="entry name" value="Methylgl_synth"/>
</dbReference>
<dbReference type="NCBIfam" id="NF003559">
    <property type="entry name" value="PRK05234.1"/>
    <property type="match status" value="1"/>
</dbReference>
<dbReference type="InterPro" id="IPR018148">
    <property type="entry name" value="Methylglyoxal_synth_AS"/>
</dbReference>
<feature type="binding site" evidence="2">
    <location>
        <position position="12"/>
    </location>
    <ligand>
        <name>substrate</name>
    </ligand>
</feature>
<reference evidence="6" key="1">
    <citation type="submission" date="2017-12" db="EMBL/GenBank/DDBJ databases">
        <title>Draft genome sequence of Telmatospirillum siberiense 26-4b1T, an acidotolerant peatland alphaproteobacterium potentially involved in sulfur cycling.</title>
        <authorList>
            <person name="Hausmann B."/>
            <person name="Pjevac P."/>
            <person name="Schreck K."/>
            <person name="Herbold C.W."/>
            <person name="Daims H."/>
            <person name="Wagner M."/>
            <person name="Pester M."/>
            <person name="Loy A."/>
        </authorList>
    </citation>
    <scope>NUCLEOTIDE SEQUENCE [LARGE SCALE GENOMIC DNA]</scope>
    <source>
        <strain evidence="6">26-4b1</strain>
    </source>
</reference>
<dbReference type="EC" id="4.2.3.3" evidence="2"/>
<protein>
    <recommendedName>
        <fullName evidence="2">Methylglyoxal synthase</fullName>
        <shortName evidence="2">MGS</shortName>
        <ecNumber evidence="2">4.2.3.3</ecNumber>
    </recommendedName>
</protein>
<evidence type="ECO:0000313" key="5">
    <source>
        <dbReference type="EMBL" id="PKU25320.1"/>
    </source>
</evidence>
<evidence type="ECO:0000256" key="1">
    <source>
        <dbReference type="ARBA" id="ARBA00006287"/>
    </source>
</evidence>
<comment type="function">
    <text evidence="2">Catalyzes the formation of methylglyoxal from dihydroxyacetone phosphate.</text>
</comment>
<name>A0A2N3PY19_9PROT</name>
<dbReference type="PIRSF" id="PIRSF006614">
    <property type="entry name" value="Methylglyox_syn"/>
    <property type="match status" value="1"/>
</dbReference>
<dbReference type="GO" id="GO:0008929">
    <property type="term" value="F:methylglyoxal synthase activity"/>
    <property type="evidence" value="ECO:0007669"/>
    <property type="project" value="UniProtKB-UniRule"/>
</dbReference>
<feature type="active site" description="Proton donor/acceptor" evidence="2 3">
    <location>
        <position position="65"/>
    </location>
</feature>
<sequence length="152" mass="16677">MSRGKRIGLVAHDGRKPDLTEWVKINEEKLAGHRLYATGTTGAMLMQKCPSLEITCLKSGPLGGDQQLGALIAEGKLDILIFFIDPMTSQPHDVDVKALTRLSTVYNIVLAMTRSTADFVIGSPLFADSDWTPIKTDYHAYVQRLKPGDAAY</sequence>
<dbReference type="SUPFAM" id="SSF52335">
    <property type="entry name" value="Methylglyoxal synthase-like"/>
    <property type="match status" value="1"/>
</dbReference>
<dbReference type="PANTHER" id="PTHR30492">
    <property type="entry name" value="METHYLGLYOXAL SYNTHASE"/>
    <property type="match status" value="1"/>
</dbReference>
<organism evidence="5 6">
    <name type="scientific">Telmatospirillum siberiense</name>
    <dbReference type="NCBI Taxonomy" id="382514"/>
    <lineage>
        <taxon>Bacteria</taxon>
        <taxon>Pseudomonadati</taxon>
        <taxon>Pseudomonadota</taxon>
        <taxon>Alphaproteobacteria</taxon>
        <taxon>Rhodospirillales</taxon>
        <taxon>Rhodospirillaceae</taxon>
        <taxon>Telmatospirillum</taxon>
    </lineage>
</organism>
<evidence type="ECO:0000256" key="2">
    <source>
        <dbReference type="HAMAP-Rule" id="MF_00549"/>
    </source>
</evidence>
<dbReference type="OrthoDB" id="9787147at2"/>
<comment type="similarity">
    <text evidence="1 2">Belongs to the methylglyoxal synthase family.</text>
</comment>
<dbReference type="InterPro" id="IPR011607">
    <property type="entry name" value="MGS-like_dom"/>
</dbReference>
<dbReference type="SMART" id="SM00851">
    <property type="entry name" value="MGS"/>
    <property type="match status" value="1"/>
</dbReference>
<feature type="binding site" evidence="2">
    <location>
        <begin position="38"/>
        <end position="41"/>
    </location>
    <ligand>
        <name>substrate</name>
    </ligand>
</feature>
<comment type="caution">
    <text evidence="5">The sequence shown here is derived from an EMBL/GenBank/DDBJ whole genome shotgun (WGS) entry which is preliminary data.</text>
</comment>
<feature type="binding site" evidence="2">
    <location>
        <begin position="59"/>
        <end position="60"/>
    </location>
    <ligand>
        <name>substrate</name>
    </ligand>
</feature>
<dbReference type="GO" id="GO:0019242">
    <property type="term" value="P:methylglyoxal biosynthetic process"/>
    <property type="evidence" value="ECO:0007669"/>
    <property type="project" value="UniProtKB-UniRule"/>
</dbReference>
<dbReference type="PANTHER" id="PTHR30492:SF0">
    <property type="entry name" value="METHYLGLYOXAL SYNTHASE"/>
    <property type="match status" value="1"/>
</dbReference>
<evidence type="ECO:0000313" key="6">
    <source>
        <dbReference type="Proteomes" id="UP000233293"/>
    </source>
</evidence>
<dbReference type="GO" id="GO:0005829">
    <property type="term" value="C:cytosol"/>
    <property type="evidence" value="ECO:0007669"/>
    <property type="project" value="TreeGrafter"/>
</dbReference>
<dbReference type="NCBIfam" id="TIGR00160">
    <property type="entry name" value="MGSA"/>
    <property type="match status" value="1"/>
</dbReference>
<gene>
    <name evidence="2" type="primary">mgsA</name>
    <name evidence="5" type="ORF">CWS72_06905</name>
</gene>
<comment type="catalytic activity">
    <reaction evidence="2">
        <text>dihydroxyacetone phosphate = methylglyoxal + phosphate</text>
        <dbReference type="Rhea" id="RHEA:17937"/>
        <dbReference type="ChEBI" id="CHEBI:17158"/>
        <dbReference type="ChEBI" id="CHEBI:43474"/>
        <dbReference type="ChEBI" id="CHEBI:57642"/>
        <dbReference type="EC" id="4.2.3.3"/>
    </reaction>
</comment>